<dbReference type="InterPro" id="IPR003313">
    <property type="entry name" value="AraC-bd"/>
</dbReference>
<dbReference type="SUPFAM" id="SSF46689">
    <property type="entry name" value="Homeodomain-like"/>
    <property type="match status" value="1"/>
</dbReference>
<dbReference type="Proteomes" id="UP000255024">
    <property type="component" value="Unassembled WGS sequence"/>
</dbReference>
<dbReference type="SUPFAM" id="SSF51215">
    <property type="entry name" value="Regulatory protein AraC"/>
    <property type="match status" value="1"/>
</dbReference>
<dbReference type="EMBL" id="UGQL01000002">
    <property type="protein sequence ID" value="STZ69730.1"/>
    <property type="molecule type" value="Genomic_DNA"/>
</dbReference>
<dbReference type="InterPro" id="IPR018060">
    <property type="entry name" value="HTH_AraC"/>
</dbReference>
<dbReference type="PRINTS" id="PR00032">
    <property type="entry name" value="HTHARAC"/>
</dbReference>
<evidence type="ECO:0000313" key="4">
    <source>
        <dbReference type="EMBL" id="STZ69730.1"/>
    </source>
</evidence>
<gene>
    <name evidence="4" type="primary">rhaS_11</name>
    <name evidence="4" type="ORF">NCTC11179_03244</name>
</gene>
<dbReference type="InterPro" id="IPR014710">
    <property type="entry name" value="RmlC-like_jellyroll"/>
</dbReference>
<dbReference type="Gene3D" id="2.60.120.10">
    <property type="entry name" value="Jelly Rolls"/>
    <property type="match status" value="1"/>
</dbReference>
<accession>A0A378RU62</accession>
<organism evidence="4 5">
    <name type="scientific">Myroides odoratus</name>
    <name type="common">Flavobacterium odoratum</name>
    <dbReference type="NCBI Taxonomy" id="256"/>
    <lineage>
        <taxon>Bacteria</taxon>
        <taxon>Pseudomonadati</taxon>
        <taxon>Bacteroidota</taxon>
        <taxon>Flavobacteriia</taxon>
        <taxon>Flavobacteriales</taxon>
        <taxon>Flavobacteriaceae</taxon>
        <taxon>Myroides</taxon>
    </lineage>
</organism>
<dbReference type="Gene3D" id="1.10.10.60">
    <property type="entry name" value="Homeodomain-like"/>
    <property type="match status" value="1"/>
</dbReference>
<name>A0A378RU62_MYROD</name>
<dbReference type="PANTHER" id="PTHR43280:SF32">
    <property type="entry name" value="TRANSCRIPTIONAL REGULATORY PROTEIN"/>
    <property type="match status" value="1"/>
</dbReference>
<proteinExistence type="predicted"/>
<dbReference type="SMART" id="SM00342">
    <property type="entry name" value="HTH_ARAC"/>
    <property type="match status" value="1"/>
</dbReference>
<reference evidence="4 5" key="1">
    <citation type="submission" date="2018-06" db="EMBL/GenBank/DDBJ databases">
        <authorList>
            <consortium name="Pathogen Informatics"/>
            <person name="Doyle S."/>
        </authorList>
    </citation>
    <scope>NUCLEOTIDE SEQUENCE [LARGE SCALE GENOMIC DNA]</scope>
    <source>
        <strain evidence="4 5">NCTC11179</strain>
    </source>
</reference>
<dbReference type="Pfam" id="PF12833">
    <property type="entry name" value="HTH_18"/>
    <property type="match status" value="1"/>
</dbReference>
<dbReference type="OrthoDB" id="1096411at2"/>
<dbReference type="PANTHER" id="PTHR43280">
    <property type="entry name" value="ARAC-FAMILY TRANSCRIPTIONAL REGULATOR"/>
    <property type="match status" value="1"/>
</dbReference>
<evidence type="ECO:0000256" key="3">
    <source>
        <dbReference type="ARBA" id="ARBA00023163"/>
    </source>
</evidence>
<dbReference type="InterPro" id="IPR009057">
    <property type="entry name" value="Homeodomain-like_sf"/>
</dbReference>
<keyword evidence="3" id="KW-0804">Transcription</keyword>
<dbReference type="InterPro" id="IPR037923">
    <property type="entry name" value="HTH-like"/>
</dbReference>
<dbReference type="GO" id="GO:0043565">
    <property type="term" value="F:sequence-specific DNA binding"/>
    <property type="evidence" value="ECO:0007669"/>
    <property type="project" value="InterPro"/>
</dbReference>
<evidence type="ECO:0000256" key="1">
    <source>
        <dbReference type="ARBA" id="ARBA00023015"/>
    </source>
</evidence>
<dbReference type="PROSITE" id="PS01124">
    <property type="entry name" value="HTH_ARAC_FAMILY_2"/>
    <property type="match status" value="1"/>
</dbReference>
<keyword evidence="5" id="KW-1185">Reference proteome</keyword>
<sequence length="304" mass="36138">MEFFLLLLQNEEGMDEIAILQINDITHNNLQTDFYANTLSQHLIDNHSHIERPHKHNFYVGVLFTKGEGIHEIDFNRYEVKPGSVFMLAPGQTHSWELSEDIEGYIFFHTQNFLDLYLLKETLRDYPVFRSAFYPNHVCLNESDTQVLAFVLNRMVKEVRQEQWKRNQQLVSLTLLFYIETNRILLQGETFKTINNNLYATHLQLFEELIEKHFAEEKSAAVYANWMNMTQKHLNRVCKTMVNQTTTDIILDRVVLEAKRMMIYTDYPLNDIASILGYDDYSYFSKLFKKRVGETPKEFFKRYQ</sequence>
<dbReference type="InterPro" id="IPR020449">
    <property type="entry name" value="Tscrpt_reg_AraC-type_HTH"/>
</dbReference>
<evidence type="ECO:0000256" key="2">
    <source>
        <dbReference type="ARBA" id="ARBA00023125"/>
    </source>
</evidence>
<evidence type="ECO:0000313" key="5">
    <source>
        <dbReference type="Proteomes" id="UP000255024"/>
    </source>
</evidence>
<dbReference type="Pfam" id="PF02311">
    <property type="entry name" value="AraC_binding"/>
    <property type="match status" value="1"/>
</dbReference>
<protein>
    <submittedName>
        <fullName evidence="4">L-rhamnose operon regulatory protein rhaS</fullName>
    </submittedName>
</protein>
<dbReference type="GO" id="GO:0003700">
    <property type="term" value="F:DNA-binding transcription factor activity"/>
    <property type="evidence" value="ECO:0007669"/>
    <property type="project" value="InterPro"/>
</dbReference>
<keyword evidence="1" id="KW-0805">Transcription regulation</keyword>
<dbReference type="AlphaFoldDB" id="A0A378RU62"/>
<keyword evidence="2" id="KW-0238">DNA-binding</keyword>